<comment type="catalytic activity">
    <reaction evidence="2">
        <text>2 GTP = 3',3'-c-di-GMP + 2 diphosphate</text>
        <dbReference type="Rhea" id="RHEA:24898"/>
        <dbReference type="ChEBI" id="CHEBI:33019"/>
        <dbReference type="ChEBI" id="CHEBI:37565"/>
        <dbReference type="ChEBI" id="CHEBI:58805"/>
        <dbReference type="EC" id="2.7.7.65"/>
    </reaction>
</comment>
<dbReference type="GO" id="GO:0052621">
    <property type="term" value="F:diguanylate cyclase activity"/>
    <property type="evidence" value="ECO:0007669"/>
    <property type="project" value="UniProtKB-EC"/>
</dbReference>
<evidence type="ECO:0000259" key="4">
    <source>
        <dbReference type="PROSITE" id="PS50887"/>
    </source>
</evidence>
<feature type="transmembrane region" description="Helical" evidence="3">
    <location>
        <begin position="20"/>
        <end position="42"/>
    </location>
</feature>
<dbReference type="Proteomes" id="UP000535415">
    <property type="component" value="Unassembled WGS sequence"/>
</dbReference>
<gene>
    <name evidence="5" type="ORF">FHS72_001247</name>
</gene>
<proteinExistence type="predicted"/>
<organism evidence="5 6">
    <name type="scientific">Yoonia ponticola</name>
    <dbReference type="NCBI Taxonomy" id="1524255"/>
    <lineage>
        <taxon>Bacteria</taxon>
        <taxon>Pseudomonadati</taxon>
        <taxon>Pseudomonadota</taxon>
        <taxon>Alphaproteobacteria</taxon>
        <taxon>Rhodobacterales</taxon>
        <taxon>Paracoccaceae</taxon>
        <taxon>Yoonia</taxon>
    </lineage>
</organism>
<keyword evidence="3" id="KW-0812">Transmembrane</keyword>
<dbReference type="PANTHER" id="PTHR45138:SF9">
    <property type="entry name" value="DIGUANYLATE CYCLASE DGCM-RELATED"/>
    <property type="match status" value="1"/>
</dbReference>
<comment type="caution">
    <text evidence="5">The sequence shown here is derived from an EMBL/GenBank/DDBJ whole genome shotgun (WGS) entry which is preliminary data.</text>
</comment>
<dbReference type="EC" id="2.7.7.65" evidence="1"/>
<feature type="domain" description="GGDEF" evidence="4">
    <location>
        <begin position="107"/>
        <end position="237"/>
    </location>
</feature>
<evidence type="ECO:0000313" key="6">
    <source>
        <dbReference type="Proteomes" id="UP000535415"/>
    </source>
</evidence>
<dbReference type="InterPro" id="IPR050469">
    <property type="entry name" value="Diguanylate_Cyclase"/>
</dbReference>
<dbReference type="PROSITE" id="PS50887">
    <property type="entry name" value="GGDEF"/>
    <property type="match status" value="1"/>
</dbReference>
<dbReference type="InterPro" id="IPR000160">
    <property type="entry name" value="GGDEF_dom"/>
</dbReference>
<feature type="transmembrane region" description="Helical" evidence="3">
    <location>
        <begin position="54"/>
        <end position="72"/>
    </location>
</feature>
<keyword evidence="3" id="KW-1133">Transmembrane helix</keyword>
<dbReference type="Gene3D" id="3.30.70.270">
    <property type="match status" value="1"/>
</dbReference>
<dbReference type="AlphaFoldDB" id="A0A7W9BJH0"/>
<dbReference type="InterPro" id="IPR029787">
    <property type="entry name" value="Nucleotide_cyclase"/>
</dbReference>
<dbReference type="SMART" id="SM00267">
    <property type="entry name" value="GGDEF"/>
    <property type="match status" value="1"/>
</dbReference>
<keyword evidence="3" id="KW-0472">Membrane</keyword>
<evidence type="ECO:0000256" key="3">
    <source>
        <dbReference type="SAM" id="Phobius"/>
    </source>
</evidence>
<keyword evidence="6" id="KW-1185">Reference proteome</keyword>
<dbReference type="CDD" id="cd01949">
    <property type="entry name" value="GGDEF"/>
    <property type="match status" value="1"/>
</dbReference>
<dbReference type="Pfam" id="PF00990">
    <property type="entry name" value="GGDEF"/>
    <property type="match status" value="1"/>
</dbReference>
<accession>A0A7W9BJH0</accession>
<reference evidence="5 6" key="1">
    <citation type="submission" date="2020-08" db="EMBL/GenBank/DDBJ databases">
        <title>Genomic Encyclopedia of Type Strains, Phase IV (KMG-IV): sequencing the most valuable type-strain genomes for metagenomic binning, comparative biology and taxonomic classification.</title>
        <authorList>
            <person name="Goeker M."/>
        </authorList>
    </citation>
    <scope>NUCLEOTIDE SEQUENCE [LARGE SCALE GENOMIC DNA]</scope>
    <source>
        <strain evidence="5 6">DSM 101064</strain>
    </source>
</reference>
<dbReference type="NCBIfam" id="TIGR00254">
    <property type="entry name" value="GGDEF"/>
    <property type="match status" value="1"/>
</dbReference>
<sequence length="255" mass="28118">MQRFVKIIAPRNKLDFLFKLVFFVVLCGAMNHTRAVLSFGVADANTFAYNLKTATFTALPMSILALFLIQYLNTLQQCLYLQATTDQLTQLPNRRWFMDHLPAHLKRGHTLVLLDLDEFKGVNDTFGHDVGDDCLVAMAQHMRAVLPDGGRCARLGGEEFGILFVNTDLAAVQAMVTTICNGIDVPIDGHDSIRITASAGITQVGYDLETRRAFHTADIALYQAKAGGRKQYAMGLSRDLASPDPQKSAIRRAVG</sequence>
<dbReference type="RefSeq" id="WP_183527165.1">
    <property type="nucleotide sequence ID" value="NZ_JACIJM010000003.1"/>
</dbReference>
<dbReference type="EMBL" id="JACIJM010000003">
    <property type="protein sequence ID" value="MBB5721635.1"/>
    <property type="molecule type" value="Genomic_DNA"/>
</dbReference>
<evidence type="ECO:0000256" key="1">
    <source>
        <dbReference type="ARBA" id="ARBA00012528"/>
    </source>
</evidence>
<evidence type="ECO:0000256" key="2">
    <source>
        <dbReference type="ARBA" id="ARBA00034247"/>
    </source>
</evidence>
<dbReference type="PANTHER" id="PTHR45138">
    <property type="entry name" value="REGULATORY COMPONENTS OF SENSORY TRANSDUCTION SYSTEM"/>
    <property type="match status" value="1"/>
</dbReference>
<dbReference type="InterPro" id="IPR043128">
    <property type="entry name" value="Rev_trsase/Diguanyl_cyclase"/>
</dbReference>
<protein>
    <recommendedName>
        <fullName evidence="1">diguanylate cyclase</fullName>
        <ecNumber evidence="1">2.7.7.65</ecNumber>
    </recommendedName>
</protein>
<evidence type="ECO:0000313" key="5">
    <source>
        <dbReference type="EMBL" id="MBB5721635.1"/>
    </source>
</evidence>
<name>A0A7W9BJH0_9RHOB</name>
<dbReference type="SUPFAM" id="SSF55073">
    <property type="entry name" value="Nucleotide cyclase"/>
    <property type="match status" value="1"/>
</dbReference>